<proteinExistence type="predicted"/>
<keyword evidence="3" id="KW-1185">Reference proteome</keyword>
<feature type="compositionally biased region" description="Low complexity" evidence="1">
    <location>
        <begin position="715"/>
        <end position="729"/>
    </location>
</feature>
<evidence type="ECO:0000256" key="1">
    <source>
        <dbReference type="SAM" id="MobiDB-lite"/>
    </source>
</evidence>
<feature type="compositionally biased region" description="Polar residues" evidence="1">
    <location>
        <begin position="469"/>
        <end position="491"/>
    </location>
</feature>
<feature type="compositionally biased region" description="Low complexity" evidence="1">
    <location>
        <begin position="659"/>
        <end position="689"/>
    </location>
</feature>
<feature type="region of interest" description="Disordered" evidence="1">
    <location>
        <begin position="438"/>
        <end position="504"/>
    </location>
</feature>
<organism evidence="3 4">
    <name type="scientific">Carassius auratus</name>
    <name type="common">Goldfish</name>
    <dbReference type="NCBI Taxonomy" id="7957"/>
    <lineage>
        <taxon>Eukaryota</taxon>
        <taxon>Metazoa</taxon>
        <taxon>Chordata</taxon>
        <taxon>Craniata</taxon>
        <taxon>Vertebrata</taxon>
        <taxon>Euteleostomi</taxon>
        <taxon>Actinopterygii</taxon>
        <taxon>Neopterygii</taxon>
        <taxon>Teleostei</taxon>
        <taxon>Ostariophysi</taxon>
        <taxon>Cypriniformes</taxon>
        <taxon>Cyprinidae</taxon>
        <taxon>Cyprininae</taxon>
        <taxon>Carassius</taxon>
    </lineage>
</organism>
<dbReference type="Proteomes" id="UP000515129">
    <property type="component" value="Chromosome 35"/>
</dbReference>
<dbReference type="AlphaFoldDB" id="A0A6P6KVN5"/>
<feature type="compositionally biased region" description="Low complexity" evidence="1">
    <location>
        <begin position="1045"/>
        <end position="1056"/>
    </location>
</feature>
<feature type="compositionally biased region" description="Low complexity" evidence="1">
    <location>
        <begin position="600"/>
        <end position="621"/>
    </location>
</feature>
<feature type="compositionally biased region" description="Polar residues" evidence="1">
    <location>
        <begin position="1067"/>
        <end position="1092"/>
    </location>
</feature>
<feature type="compositionally biased region" description="Polar residues" evidence="1">
    <location>
        <begin position="637"/>
        <end position="658"/>
    </location>
</feature>
<evidence type="ECO:0000313" key="3">
    <source>
        <dbReference type="Proteomes" id="UP000515129"/>
    </source>
</evidence>
<evidence type="ECO:0000256" key="2">
    <source>
        <dbReference type="SAM" id="SignalP"/>
    </source>
</evidence>
<feature type="compositionally biased region" description="Polar residues" evidence="1">
    <location>
        <begin position="438"/>
        <end position="461"/>
    </location>
</feature>
<feature type="compositionally biased region" description="Polar residues" evidence="1">
    <location>
        <begin position="690"/>
        <end position="714"/>
    </location>
</feature>
<feature type="compositionally biased region" description="Polar residues" evidence="1">
    <location>
        <begin position="521"/>
        <end position="533"/>
    </location>
</feature>
<sequence>MDQRWTGLLLPVIFFLFWRIADGFKYSYPHPPSPSNFKECAFSGTCGTHSNHGWGQPSDAFSPPAVQSSMSEVYVTKNLPIEEVGSSLFPKKTLKSKSKLNPLQFVKGGSNIYRSTSHAQTASSSSVSTTLPLSLNQQPSSSSATSGSTIPGVSGGLSLERYPEMSSQFQPVVVSSQSTNSQSSPSLHMVRPQSSSKSTDDATPLYTRGSVSYRSFSSQSHGSANSQGNSGAKLSANSIPKRVGSGYYSGMLQSLSTSSPYTPGSLMAKKLDSLPLGVSSQSTNVQSSPSLSTSSTQSRSGTRSATSRYFIPVQEDHRSVSLSHKSTGTLGQYAPMSPTKYASAPMSAPQATRNSRSSYRAVSQAGSLSQMGASGPLTLLGRKYYRGLLPPSQATSSPYALGYSKPFSSPHSTGGLAGSVLSSRKQYNSGAPFGASTGLASQGMSSSNTGSVPSQGTTSQFAPGASPYASVSHSLPQTGPSSTVQASGKQLTSTYTGSSSTQAGSSTQFILHGSTAYGASHQPQNIASQSAFKSPSSYTSGSLSSSQAGPSSTVPGSQKQHASTYMGSSGTQPGSSSLTLQGSTASGGLAQPQGPASLFSLGSPTSYPGSSLSSTQTGSSTVPDSLKPLTFSFMGSPDTQMGSSTSFILQGSTDSGGQPHQPADAASPSAPGSPSYASLSVSSSQAGPSTTLGSPKQFTSAYQGSSGAQFGASTDVSSQDMSSGYSGSVQSKGTKNQFAPVPSLYANVSLSSPEAGPSTVPGSLRQFTFTFMGSPDTQTGSSTPILQGKAAYGGSHQPQAAASQSASGSPSYASVSLSLPQAGLSTTMGSQKPFTSAYQGGSGAQIGASADFASQEMTSSYSGSLQSPGTTNQFAPGSPSFYRDSSFSPQAGPVTFPGFLKQHASSYMGSSGTEAGPSSFTLQGSTASGGLPQPQDIASQFSPGYPSSYPGLSLSLPQAGLSTILGSLKQFAFTFMGSPSTQAGFSSPFSLQGSITYDGSTEPPGTASQFAPVPHSCPCALSPSQGVASQSTIQGSQKKLASNFAGSSGTQAGSSTPHALQGGTAYGGSSQTQDPTSQSGQGPYSSYASVLLSSPKDGPSTNVQGSLKRLASFVGSSGIHARSSTAILQRSTASGGSSQP</sequence>
<dbReference type="KEGG" id="caua:113054250"/>
<feature type="region of interest" description="Disordered" evidence="1">
    <location>
        <begin position="907"/>
        <end position="942"/>
    </location>
</feature>
<dbReference type="GeneID" id="113054250"/>
<feature type="compositionally biased region" description="Low complexity" evidence="1">
    <location>
        <begin position="166"/>
        <end position="186"/>
    </location>
</feature>
<feature type="compositionally biased region" description="Low complexity" evidence="1">
    <location>
        <begin position="534"/>
        <end position="553"/>
    </location>
</feature>
<dbReference type="OrthoDB" id="8964953at2759"/>
<feature type="region of interest" description="Disordered" evidence="1">
    <location>
        <begin position="520"/>
        <end position="734"/>
    </location>
</feature>
<feature type="compositionally biased region" description="Polar residues" evidence="1">
    <location>
        <begin position="209"/>
        <end position="237"/>
    </location>
</feature>
<feature type="region of interest" description="Disordered" evidence="1">
    <location>
        <begin position="771"/>
        <end position="807"/>
    </location>
</feature>
<feature type="compositionally biased region" description="Polar residues" evidence="1">
    <location>
        <begin position="349"/>
        <end position="360"/>
    </location>
</feature>
<feature type="compositionally biased region" description="Polar residues" evidence="1">
    <location>
        <begin position="554"/>
        <end position="586"/>
    </location>
</feature>
<feature type="compositionally biased region" description="Low complexity" evidence="1">
    <location>
        <begin position="793"/>
        <end position="807"/>
    </location>
</feature>
<feature type="compositionally biased region" description="Low complexity" evidence="1">
    <location>
        <begin position="130"/>
        <end position="151"/>
    </location>
</feature>
<name>A0A6P6KVN5_CARAU</name>
<feature type="signal peptide" evidence="2">
    <location>
        <begin position="1"/>
        <end position="23"/>
    </location>
</feature>
<feature type="region of interest" description="Disordered" evidence="1">
    <location>
        <begin position="277"/>
        <end position="360"/>
    </location>
</feature>
<protein>
    <submittedName>
        <fullName evidence="4">Apomucin-like isoform X1</fullName>
    </submittedName>
</protein>
<feature type="compositionally biased region" description="Low complexity" evidence="1">
    <location>
        <begin position="492"/>
        <end position="504"/>
    </location>
</feature>
<accession>A0A6P6KVN5</accession>
<feature type="compositionally biased region" description="Low complexity" evidence="1">
    <location>
        <begin position="279"/>
        <end position="308"/>
    </location>
</feature>
<dbReference type="RefSeq" id="XP_026075446.1">
    <property type="nucleotide sequence ID" value="XM_026219661.1"/>
</dbReference>
<feature type="chain" id="PRO_5027550347" evidence="2">
    <location>
        <begin position="24"/>
        <end position="1140"/>
    </location>
</feature>
<reference evidence="4" key="1">
    <citation type="submission" date="2025-08" db="UniProtKB">
        <authorList>
            <consortium name="RefSeq"/>
        </authorList>
    </citation>
    <scope>IDENTIFICATION</scope>
    <source>
        <strain evidence="4">Wakin</strain>
        <tissue evidence="4">Muscle</tissue>
    </source>
</reference>
<feature type="region of interest" description="Disordered" evidence="1">
    <location>
        <begin position="130"/>
        <end position="237"/>
    </location>
</feature>
<keyword evidence="2" id="KW-0732">Signal</keyword>
<gene>
    <name evidence="4" type="primary">LOC113054250</name>
</gene>
<feature type="compositionally biased region" description="Polar residues" evidence="1">
    <location>
        <begin position="771"/>
        <end position="785"/>
    </location>
</feature>
<feature type="region of interest" description="Disordered" evidence="1">
    <location>
        <begin position="859"/>
        <end position="883"/>
    </location>
</feature>
<feature type="compositionally biased region" description="Polar residues" evidence="1">
    <location>
        <begin position="859"/>
        <end position="875"/>
    </location>
</feature>
<feature type="compositionally biased region" description="Polar residues" evidence="1">
    <location>
        <begin position="907"/>
        <end position="928"/>
    </location>
</feature>
<feature type="region of interest" description="Disordered" evidence="1">
    <location>
        <begin position="1039"/>
        <end position="1104"/>
    </location>
</feature>
<feature type="compositionally biased region" description="Polar residues" evidence="1">
    <location>
        <begin position="320"/>
        <end position="330"/>
    </location>
</feature>
<evidence type="ECO:0000313" key="4">
    <source>
        <dbReference type="RefSeq" id="XP_026075446.1"/>
    </source>
</evidence>